<gene>
    <name evidence="1" type="ORF">S12H4_52848</name>
</gene>
<evidence type="ECO:0000313" key="1">
    <source>
        <dbReference type="EMBL" id="GAJ11216.1"/>
    </source>
</evidence>
<dbReference type="EMBL" id="BARW01033573">
    <property type="protein sequence ID" value="GAJ11216.1"/>
    <property type="molecule type" value="Genomic_DNA"/>
</dbReference>
<dbReference type="Gene3D" id="2.170.120.30">
    <property type="match status" value="1"/>
</dbReference>
<comment type="caution">
    <text evidence="1">The sequence shown here is derived from an EMBL/GenBank/DDBJ whole genome shotgun (WGS) entry which is preliminary data.</text>
</comment>
<reference evidence="1" key="1">
    <citation type="journal article" date="2014" name="Front. Microbiol.">
        <title>High frequency of phylogenetically diverse reductive dehalogenase-homologous genes in deep subseafloor sedimentary metagenomes.</title>
        <authorList>
            <person name="Kawai M."/>
            <person name="Futagami T."/>
            <person name="Toyoda A."/>
            <person name="Takaki Y."/>
            <person name="Nishi S."/>
            <person name="Hori S."/>
            <person name="Arai W."/>
            <person name="Tsubouchi T."/>
            <person name="Morono Y."/>
            <person name="Uchiyama I."/>
            <person name="Ito T."/>
            <person name="Fujiyama A."/>
            <person name="Inagaki F."/>
            <person name="Takami H."/>
        </authorList>
    </citation>
    <scope>NUCLEOTIDE SEQUENCE</scope>
    <source>
        <strain evidence="1">Expedition CK06-06</strain>
    </source>
</reference>
<protein>
    <recommendedName>
        <fullName evidence="2">YbbR-like domain-containing protein</fullName>
    </recommendedName>
</protein>
<organism evidence="1">
    <name type="scientific">marine sediment metagenome</name>
    <dbReference type="NCBI Taxonomy" id="412755"/>
    <lineage>
        <taxon>unclassified sequences</taxon>
        <taxon>metagenomes</taxon>
        <taxon>ecological metagenomes</taxon>
    </lineage>
</organism>
<proteinExistence type="predicted"/>
<name>X1VC57_9ZZZZ</name>
<dbReference type="AlphaFoldDB" id="X1VC57"/>
<sequence length="83" mass="9437">MNVVNIPDTLELKTFPGSINVTCRVPLSDYDKLTVNLFRAIVDYSVVKGNYSNKIKVRLSNAPEYVTNIQIYPISVEFIVEKK</sequence>
<accession>X1VC57</accession>
<evidence type="ECO:0008006" key="2">
    <source>
        <dbReference type="Google" id="ProtNLM"/>
    </source>
</evidence>